<evidence type="ECO:0000313" key="1">
    <source>
        <dbReference type="EMBL" id="MDO6421434.1"/>
    </source>
</evidence>
<dbReference type="NCBIfam" id="NF038106">
    <property type="entry name" value="gamma_NF038106"/>
    <property type="match status" value="1"/>
</dbReference>
<dbReference type="RefSeq" id="WP_303490885.1">
    <property type="nucleotide sequence ID" value="NZ_JAUOPB010000002.1"/>
</dbReference>
<protein>
    <submittedName>
        <fullName evidence="1">PA4642 family protein</fullName>
    </submittedName>
</protein>
<evidence type="ECO:0000313" key="2">
    <source>
        <dbReference type="Proteomes" id="UP001169760"/>
    </source>
</evidence>
<organism evidence="1 2">
    <name type="scientific">Saccharophagus degradans</name>
    <dbReference type="NCBI Taxonomy" id="86304"/>
    <lineage>
        <taxon>Bacteria</taxon>
        <taxon>Pseudomonadati</taxon>
        <taxon>Pseudomonadota</taxon>
        <taxon>Gammaproteobacteria</taxon>
        <taxon>Cellvibrionales</taxon>
        <taxon>Cellvibrionaceae</taxon>
        <taxon>Saccharophagus</taxon>
    </lineage>
</organism>
<gene>
    <name evidence="1" type="ORF">Q4521_03015</name>
</gene>
<dbReference type="Proteomes" id="UP001169760">
    <property type="component" value="Unassembled WGS sequence"/>
</dbReference>
<reference evidence="1" key="1">
    <citation type="submission" date="2023-07" db="EMBL/GenBank/DDBJ databases">
        <title>Genome content predicts the carbon catabolic preferences of heterotrophic bacteria.</title>
        <authorList>
            <person name="Gralka M."/>
        </authorList>
    </citation>
    <scope>NUCLEOTIDE SEQUENCE</scope>
    <source>
        <strain evidence="1">I3M17_2</strain>
    </source>
</reference>
<dbReference type="EMBL" id="JAUOPB010000002">
    <property type="protein sequence ID" value="MDO6421434.1"/>
    <property type="molecule type" value="Genomic_DNA"/>
</dbReference>
<accession>A0AAW7X265</accession>
<comment type="caution">
    <text evidence="1">The sequence shown here is derived from an EMBL/GenBank/DDBJ whole genome shotgun (WGS) entry which is preliminary data.</text>
</comment>
<dbReference type="InterPro" id="IPR047742">
    <property type="entry name" value="PA4642-like"/>
</dbReference>
<dbReference type="AlphaFoldDB" id="A0AAW7X265"/>
<proteinExistence type="predicted"/>
<name>A0AAW7X265_9GAMM</name>
<sequence length="99" mass="11330">MALKKDKQKVLGEVFDEARVRSFLNVPARPDVNQDYDILEKAYRGMKAENFETFVNFFKEEGRDINAKNPAGQTFLQVISEHKLAAEYIDILKSAGAKY</sequence>